<feature type="signal peptide" evidence="5">
    <location>
        <begin position="1"/>
        <end position="28"/>
    </location>
</feature>
<dbReference type="InterPro" id="IPR039910">
    <property type="entry name" value="D15-like"/>
</dbReference>
<proteinExistence type="predicted"/>
<dbReference type="EMBL" id="JAESVP010000006">
    <property type="protein sequence ID" value="MBL4929097.1"/>
    <property type="molecule type" value="Genomic_DNA"/>
</dbReference>
<dbReference type="InterPro" id="IPR000184">
    <property type="entry name" value="Bac_surfAg_D15"/>
</dbReference>
<accession>A0A8J7MRE2</accession>
<dbReference type="Pfam" id="PF01103">
    <property type="entry name" value="Omp85"/>
    <property type="match status" value="1"/>
</dbReference>
<gene>
    <name evidence="8" type="ORF">JI744_13365</name>
</gene>
<keyword evidence="9" id="KW-1185">Reference proteome</keyword>
<dbReference type="Gene3D" id="2.40.160.50">
    <property type="entry name" value="membrane protein fhac: a member of the omp85/tpsb transporter family"/>
    <property type="match status" value="1"/>
</dbReference>
<dbReference type="PANTHER" id="PTHR12815">
    <property type="entry name" value="SORTING AND ASSEMBLY MACHINERY SAMM50 PROTEIN FAMILY MEMBER"/>
    <property type="match status" value="1"/>
</dbReference>
<sequence>MPMITMGRCGPFFAGCLALVLGASPVRALETLTFATPGADKGLEEVLKGASILLTSQAEGNTAAQDLFADSQAEYGSLLNALYATGHYSAVIHVYIDGREAAAIAPLDAPARIDRVEVVVEPGPLFRLSRANVHPLPRKAKLPESFAPGQPAESGLVLEAVSAGIDAWRDVGHAKAAVATQNLEADHRNATLSADITLDPGPRLRFGPLTISGNQRMRTERIRAITGLPEGKIYSPEEIELAKDRLRRSGVFRSVALEEGETIAPPDLLPFHLTVVEEKRRRYTFGAELASPDGASITAGWLHRNLFGGGERLSIDGELRNLGSGSSGTDYGLKVALSRPATFTPDTTLTFASEIGHLDEEDYTGEVFTLSTGVTHRFSRSLTGRAAVEYSYLSVTDVGSDRLYRNLALPLGLTWDRRNSTTDATRGYYLEAEAKPFLGFGITDSGARFTLDARGYRGFGDRDRFVLAARFQLGAVVGSSLLGTPRDYLFYSGGGGTVRGQPYQSLGVNVLRGGPDTFRTGGTHFIGGSLEGRVRVTEKIGVVGFVDVGRVDAMGFFDDFGGWQAGAGVGVRYATSVGPIRLDLALPVGGDTGDGLQIYVGLGQAF</sequence>
<evidence type="ECO:0000259" key="6">
    <source>
        <dbReference type="Pfam" id="PF01103"/>
    </source>
</evidence>
<comment type="subcellular location">
    <subcellularLocation>
        <location evidence="1">Membrane</location>
    </subcellularLocation>
</comment>
<evidence type="ECO:0000256" key="3">
    <source>
        <dbReference type="ARBA" id="ARBA00022692"/>
    </source>
</evidence>
<dbReference type="Gene3D" id="3.10.20.310">
    <property type="entry name" value="membrane protein fhac"/>
    <property type="match status" value="1"/>
</dbReference>
<dbReference type="Pfam" id="PF07244">
    <property type="entry name" value="POTRA"/>
    <property type="match status" value="1"/>
</dbReference>
<evidence type="ECO:0000256" key="5">
    <source>
        <dbReference type="SAM" id="SignalP"/>
    </source>
</evidence>
<evidence type="ECO:0000313" key="9">
    <source>
        <dbReference type="Proteomes" id="UP000619033"/>
    </source>
</evidence>
<keyword evidence="5" id="KW-0732">Signal</keyword>
<feature type="domain" description="Bacterial surface antigen (D15)" evidence="6">
    <location>
        <begin position="305"/>
        <end position="606"/>
    </location>
</feature>
<dbReference type="AlphaFoldDB" id="A0A8J7MRE2"/>
<evidence type="ECO:0000256" key="2">
    <source>
        <dbReference type="ARBA" id="ARBA00022452"/>
    </source>
</evidence>
<feature type="chain" id="PRO_5035224027" evidence="5">
    <location>
        <begin position="29"/>
        <end position="606"/>
    </location>
</feature>
<evidence type="ECO:0000256" key="4">
    <source>
        <dbReference type="ARBA" id="ARBA00023136"/>
    </source>
</evidence>
<comment type="caution">
    <text evidence="8">The sequence shown here is derived from an EMBL/GenBank/DDBJ whole genome shotgun (WGS) entry which is preliminary data.</text>
</comment>
<evidence type="ECO:0000256" key="1">
    <source>
        <dbReference type="ARBA" id="ARBA00004370"/>
    </source>
</evidence>
<reference evidence="8" key="1">
    <citation type="submission" date="2021-01" db="EMBL/GenBank/DDBJ databases">
        <title>Genome seq and assembly of Tabrizicola sp. KVB23.</title>
        <authorList>
            <person name="Chhetri G."/>
        </authorList>
    </citation>
    <scope>NUCLEOTIDE SEQUENCE</scope>
    <source>
        <strain evidence="8">KVB23</strain>
    </source>
</reference>
<dbReference type="GO" id="GO:0019867">
    <property type="term" value="C:outer membrane"/>
    <property type="evidence" value="ECO:0007669"/>
    <property type="project" value="InterPro"/>
</dbReference>
<name>A0A8J7MRE2_9RHOB</name>
<evidence type="ECO:0000259" key="7">
    <source>
        <dbReference type="Pfam" id="PF07244"/>
    </source>
</evidence>
<keyword evidence="4" id="KW-0472">Membrane</keyword>
<dbReference type="InterPro" id="IPR010827">
    <property type="entry name" value="BamA/TamA_POTRA"/>
</dbReference>
<keyword evidence="2" id="KW-1134">Transmembrane beta strand</keyword>
<keyword evidence="3" id="KW-0812">Transmembrane</keyword>
<dbReference type="PANTHER" id="PTHR12815:SF18">
    <property type="entry name" value="SORTING AND ASSEMBLY MACHINERY COMPONENT 50 HOMOLOG"/>
    <property type="match status" value="1"/>
</dbReference>
<protein>
    <submittedName>
        <fullName evidence="8">Outer membrane protein assembly factor</fullName>
    </submittedName>
</protein>
<organism evidence="8 9">
    <name type="scientific">Fuscibacter oryzae</name>
    <dbReference type="NCBI Taxonomy" id="2803939"/>
    <lineage>
        <taxon>Bacteria</taxon>
        <taxon>Pseudomonadati</taxon>
        <taxon>Pseudomonadota</taxon>
        <taxon>Alphaproteobacteria</taxon>
        <taxon>Rhodobacterales</taxon>
        <taxon>Paracoccaceae</taxon>
        <taxon>Fuscibacter</taxon>
    </lineage>
</organism>
<dbReference type="Proteomes" id="UP000619033">
    <property type="component" value="Unassembled WGS sequence"/>
</dbReference>
<feature type="domain" description="POTRA" evidence="7">
    <location>
        <begin position="205"/>
        <end position="256"/>
    </location>
</feature>
<evidence type="ECO:0000313" key="8">
    <source>
        <dbReference type="EMBL" id="MBL4929097.1"/>
    </source>
</evidence>